<sequence length="142" mass="16595">MKDDAKKPDLVVFNEETQKYDAALKPYGTSASSPVIKPTNTATWTADGVRRVNKILKGKFDEVKKEYELLMEKFQYNDMLYNAKFGFEPIIGETYHLYVNKKDELFLSIIEPTEWNLEHKGSFRLNSDKMWEKVENSITQED</sequence>
<reference evidence="1 2" key="1">
    <citation type="submission" date="2016-12" db="EMBL/GenBank/DDBJ databases">
        <title>Trade-off between light-utilization and light-protection in marine flavobacteria.</title>
        <authorList>
            <person name="Kumagai Y."/>
            <person name="Yoshizawa S."/>
            <person name="Kogure K."/>
            <person name="Iwasaki W."/>
        </authorList>
    </citation>
    <scope>NUCLEOTIDE SEQUENCE [LARGE SCALE GENOMIC DNA]</scope>
    <source>
        <strain evidence="1 2">ATCC 43844</strain>
    </source>
</reference>
<organism evidence="1 2">
    <name type="scientific">Polaribacter glomeratus</name>
    <dbReference type="NCBI Taxonomy" id="102"/>
    <lineage>
        <taxon>Bacteria</taxon>
        <taxon>Pseudomonadati</taxon>
        <taxon>Bacteroidota</taxon>
        <taxon>Flavobacteriia</taxon>
        <taxon>Flavobacteriales</taxon>
        <taxon>Flavobacteriaceae</taxon>
    </lineage>
</organism>
<dbReference type="RefSeq" id="WP_105022424.1">
    <property type="nucleotide sequence ID" value="NZ_MSCM01000002.1"/>
</dbReference>
<dbReference type="Pfam" id="PF10504">
    <property type="entry name" value="DUF2452"/>
    <property type="match status" value="1"/>
</dbReference>
<protein>
    <submittedName>
        <fullName evidence="1">GTP-binding protein</fullName>
    </submittedName>
</protein>
<keyword evidence="2" id="KW-1185">Reference proteome</keyword>
<gene>
    <name evidence="1" type="ORF">BTO16_14765</name>
</gene>
<evidence type="ECO:0000313" key="2">
    <source>
        <dbReference type="Proteomes" id="UP000239068"/>
    </source>
</evidence>
<dbReference type="AlphaFoldDB" id="A0A2S7WHN3"/>
<comment type="caution">
    <text evidence="1">The sequence shown here is derived from an EMBL/GenBank/DDBJ whole genome shotgun (WGS) entry which is preliminary data.</text>
</comment>
<proteinExistence type="predicted"/>
<dbReference type="OrthoDB" id="662061at2"/>
<name>A0A2S7WHN3_9FLAO</name>
<dbReference type="InterPro" id="IPR019534">
    <property type="entry name" value="DUF2452"/>
</dbReference>
<dbReference type="Proteomes" id="UP000239068">
    <property type="component" value="Unassembled WGS sequence"/>
</dbReference>
<dbReference type="EMBL" id="MSCM01000002">
    <property type="protein sequence ID" value="PQJ77109.1"/>
    <property type="molecule type" value="Genomic_DNA"/>
</dbReference>
<accession>A0A2S7WHN3</accession>
<evidence type="ECO:0000313" key="1">
    <source>
        <dbReference type="EMBL" id="PQJ77109.1"/>
    </source>
</evidence>